<protein>
    <submittedName>
        <fullName evidence="1">Uncharacterized protein</fullName>
    </submittedName>
</protein>
<proteinExistence type="predicted"/>
<dbReference type="EMBL" id="BAAALD010000033">
    <property type="protein sequence ID" value="GAA1089606.1"/>
    <property type="molecule type" value="Genomic_DNA"/>
</dbReference>
<keyword evidence="2" id="KW-1185">Reference proteome</keyword>
<dbReference type="Proteomes" id="UP001499987">
    <property type="component" value="Unassembled WGS sequence"/>
</dbReference>
<evidence type="ECO:0000313" key="1">
    <source>
        <dbReference type="EMBL" id="GAA1089606.1"/>
    </source>
</evidence>
<accession>A0ABN1TIY7</accession>
<name>A0ABN1TIY7_9ACTN</name>
<dbReference type="RefSeq" id="WP_344624707.1">
    <property type="nucleotide sequence ID" value="NZ_BAAALD010000033.1"/>
</dbReference>
<sequence length="175" mass="18793">MAVALEFRAEAKPDHGLIFVHDSDAYLPDGAAVRRSNLTIVAGTGTQLYLCSKQGTSPAEIVLRVWDGPVAGASLGECDAFCPAVLDCPTGTVVIRAFSPEIAGDIELPRPGVYAALVSWRGREAAAEQEASLLRSLAEPEGQADSDNVFAAHAEVLESYRIDLWWQYESDTEVD</sequence>
<comment type="caution">
    <text evidence="1">The sequence shown here is derived from an EMBL/GenBank/DDBJ whole genome shotgun (WGS) entry which is preliminary data.</text>
</comment>
<gene>
    <name evidence="1" type="ORF">GCM10009663_36710</name>
</gene>
<evidence type="ECO:0000313" key="2">
    <source>
        <dbReference type="Proteomes" id="UP001499987"/>
    </source>
</evidence>
<organism evidence="1 2">
    <name type="scientific">Kitasatospora arboriphila</name>
    <dbReference type="NCBI Taxonomy" id="258052"/>
    <lineage>
        <taxon>Bacteria</taxon>
        <taxon>Bacillati</taxon>
        <taxon>Actinomycetota</taxon>
        <taxon>Actinomycetes</taxon>
        <taxon>Kitasatosporales</taxon>
        <taxon>Streptomycetaceae</taxon>
        <taxon>Kitasatospora</taxon>
    </lineage>
</organism>
<reference evidence="1 2" key="1">
    <citation type="journal article" date="2019" name="Int. J. Syst. Evol. Microbiol.">
        <title>The Global Catalogue of Microorganisms (GCM) 10K type strain sequencing project: providing services to taxonomists for standard genome sequencing and annotation.</title>
        <authorList>
            <consortium name="The Broad Institute Genomics Platform"/>
            <consortium name="The Broad Institute Genome Sequencing Center for Infectious Disease"/>
            <person name="Wu L."/>
            <person name="Ma J."/>
        </authorList>
    </citation>
    <scope>NUCLEOTIDE SEQUENCE [LARGE SCALE GENOMIC DNA]</scope>
    <source>
        <strain evidence="1 2">JCM 13002</strain>
    </source>
</reference>